<comment type="caution">
    <text evidence="21">Lacks conserved residue(s) required for the propagation of feature annotation.</text>
</comment>
<name>A0ABZ0YWC8_9GAMM</name>
<evidence type="ECO:0000256" key="19">
    <source>
        <dbReference type="ARBA" id="ARBA00023209"/>
    </source>
</evidence>
<keyword evidence="14 21" id="KW-0067">ATP-binding</keyword>
<evidence type="ECO:0000256" key="15">
    <source>
        <dbReference type="ARBA" id="ARBA00022842"/>
    </source>
</evidence>
<comment type="catalytic activity">
    <reaction evidence="21">
        <text>a 1,2-diacyl-sn-glycerol + ATP = a 1,2-diacyl-sn-glycero-3-phosphate + ADP + H(+)</text>
        <dbReference type="Rhea" id="RHEA:10272"/>
        <dbReference type="ChEBI" id="CHEBI:15378"/>
        <dbReference type="ChEBI" id="CHEBI:17815"/>
        <dbReference type="ChEBI" id="CHEBI:30616"/>
        <dbReference type="ChEBI" id="CHEBI:58608"/>
        <dbReference type="ChEBI" id="CHEBI:456216"/>
        <dbReference type="EC" id="2.7.1.107"/>
    </reaction>
</comment>
<keyword evidence="8 21" id="KW-0997">Cell inner membrane</keyword>
<comment type="subcellular location">
    <subcellularLocation>
        <location evidence="2 21">Cell inner membrane</location>
        <topology evidence="2 21">Multi-pass membrane protein</topology>
    </subcellularLocation>
</comment>
<dbReference type="InterPro" id="IPR033718">
    <property type="entry name" value="DAGK_prok"/>
</dbReference>
<comment type="similarity">
    <text evidence="3 21">Belongs to the bacterial diacylglycerol kinase family.</text>
</comment>
<evidence type="ECO:0000313" key="22">
    <source>
        <dbReference type="EMBL" id="WQH15587.1"/>
    </source>
</evidence>
<keyword evidence="9 21" id="KW-0808">Transferase</keyword>
<feature type="transmembrane region" description="Helical" evidence="21">
    <location>
        <begin position="98"/>
        <end position="119"/>
    </location>
</feature>
<dbReference type="PANTHER" id="PTHR34299:SF1">
    <property type="entry name" value="DIACYLGLYCEROL KINASE"/>
    <property type="match status" value="1"/>
</dbReference>
<proteinExistence type="inferred from homology"/>
<dbReference type="EC" id="2.7.1.107" evidence="4 21"/>
<evidence type="ECO:0000256" key="21">
    <source>
        <dbReference type="RuleBase" id="RU363065"/>
    </source>
</evidence>
<organism evidence="22 23">
    <name type="scientific">Guyparkeria halophila</name>
    <dbReference type="NCBI Taxonomy" id="47960"/>
    <lineage>
        <taxon>Bacteria</taxon>
        <taxon>Pseudomonadati</taxon>
        <taxon>Pseudomonadota</taxon>
        <taxon>Gammaproteobacteria</taxon>
        <taxon>Chromatiales</taxon>
        <taxon>Thioalkalibacteraceae</taxon>
        <taxon>Guyparkeria</taxon>
    </lineage>
</organism>
<sequence>MASEHNYGLRRVWYALRYSLQGVHAAWRKEEAFRQEVVVAMVAVPVAWFVGESALERAVLIAVVLQVLMVELINTGIEAVVDRIGHDPHKLSGRAKDVGSAAVLMAIVIAAVVWGLLLFD</sequence>
<dbReference type="GO" id="GO:0004143">
    <property type="term" value="F:ATP-dependent diacylglycerol kinase activity"/>
    <property type="evidence" value="ECO:0007669"/>
    <property type="project" value="UniProtKB-EC"/>
</dbReference>
<keyword evidence="11" id="KW-0479">Metal-binding</keyword>
<reference evidence="22 23" key="1">
    <citation type="submission" date="2023-11" db="EMBL/GenBank/DDBJ databases">
        <title>MicrobeMod: A computational toolkit for identifying prokaryotic methylation and restriction-modification with nanopore sequencing.</title>
        <authorList>
            <person name="Crits-Christoph A."/>
            <person name="Kang S.C."/>
            <person name="Lee H."/>
            <person name="Ostrov N."/>
        </authorList>
    </citation>
    <scope>NUCLEOTIDE SEQUENCE [LARGE SCALE GENOMIC DNA]</scope>
    <source>
        <strain evidence="22 23">ATCC 49870</strain>
    </source>
</reference>
<evidence type="ECO:0000313" key="23">
    <source>
        <dbReference type="Proteomes" id="UP001327459"/>
    </source>
</evidence>
<comment type="function">
    <text evidence="21">Catalyzes the ATP-dependent phosphorylation of sn-l,2-diacylglycerol (DAG) to phosphatidic acid. Involved in the recycling of diacylglycerol produced as a by-product during membrane-derived oligosaccharide (MDO) biosynthesis.</text>
</comment>
<keyword evidence="12 21" id="KW-0547">Nucleotide-binding</keyword>
<evidence type="ECO:0000256" key="17">
    <source>
        <dbReference type="ARBA" id="ARBA00023098"/>
    </source>
</evidence>
<evidence type="ECO:0000256" key="11">
    <source>
        <dbReference type="ARBA" id="ARBA00022723"/>
    </source>
</evidence>
<evidence type="ECO:0000256" key="13">
    <source>
        <dbReference type="ARBA" id="ARBA00022777"/>
    </source>
</evidence>
<keyword evidence="17 21" id="KW-0443">Lipid metabolism</keyword>
<dbReference type="Gene3D" id="1.10.287.3610">
    <property type="match status" value="1"/>
</dbReference>
<keyword evidence="16 21" id="KW-1133">Transmembrane helix</keyword>
<dbReference type="Pfam" id="PF01219">
    <property type="entry name" value="DAGK_prokar"/>
    <property type="match status" value="1"/>
</dbReference>
<comment type="cofactor">
    <cofactor evidence="1">
        <name>Mg(2+)</name>
        <dbReference type="ChEBI" id="CHEBI:18420"/>
    </cofactor>
</comment>
<evidence type="ECO:0000256" key="20">
    <source>
        <dbReference type="ARBA" id="ARBA00023264"/>
    </source>
</evidence>
<evidence type="ECO:0000256" key="1">
    <source>
        <dbReference type="ARBA" id="ARBA00001946"/>
    </source>
</evidence>
<evidence type="ECO:0000256" key="4">
    <source>
        <dbReference type="ARBA" id="ARBA00012133"/>
    </source>
</evidence>
<keyword evidence="13 21" id="KW-0418">Kinase</keyword>
<evidence type="ECO:0000256" key="8">
    <source>
        <dbReference type="ARBA" id="ARBA00022519"/>
    </source>
</evidence>
<dbReference type="InterPro" id="IPR036945">
    <property type="entry name" value="DAGK_sf"/>
</dbReference>
<evidence type="ECO:0000256" key="14">
    <source>
        <dbReference type="ARBA" id="ARBA00022840"/>
    </source>
</evidence>
<dbReference type="Proteomes" id="UP001327459">
    <property type="component" value="Chromosome"/>
</dbReference>
<evidence type="ECO:0000256" key="18">
    <source>
        <dbReference type="ARBA" id="ARBA00023136"/>
    </source>
</evidence>
<evidence type="ECO:0000256" key="12">
    <source>
        <dbReference type="ARBA" id="ARBA00022741"/>
    </source>
</evidence>
<evidence type="ECO:0000256" key="10">
    <source>
        <dbReference type="ARBA" id="ARBA00022692"/>
    </source>
</evidence>
<keyword evidence="6" id="KW-1003">Cell membrane</keyword>
<dbReference type="PANTHER" id="PTHR34299">
    <property type="entry name" value="DIACYLGLYCEROL KINASE"/>
    <property type="match status" value="1"/>
</dbReference>
<feature type="transmembrane region" description="Helical" evidence="21">
    <location>
        <begin position="57"/>
        <end position="77"/>
    </location>
</feature>
<keyword evidence="19" id="KW-0594">Phospholipid biosynthesis</keyword>
<accession>A0ABZ0YWC8</accession>
<keyword evidence="15" id="KW-0460">Magnesium</keyword>
<protein>
    <recommendedName>
        <fullName evidence="5 21">Diacylglycerol kinase</fullName>
        <ecNumber evidence="4 21">2.7.1.107</ecNumber>
    </recommendedName>
</protein>
<gene>
    <name evidence="22" type="ORF">SR882_07400</name>
</gene>
<keyword evidence="18 21" id="KW-0472">Membrane</keyword>
<keyword evidence="7" id="KW-0444">Lipid biosynthesis</keyword>
<keyword evidence="20 21" id="KW-1208">Phospholipid metabolism</keyword>
<evidence type="ECO:0000256" key="16">
    <source>
        <dbReference type="ARBA" id="ARBA00022989"/>
    </source>
</evidence>
<dbReference type="RefSeq" id="WP_322520614.1">
    <property type="nucleotide sequence ID" value="NZ_CP140153.1"/>
</dbReference>
<evidence type="ECO:0000256" key="9">
    <source>
        <dbReference type="ARBA" id="ARBA00022679"/>
    </source>
</evidence>
<keyword evidence="23" id="KW-1185">Reference proteome</keyword>
<dbReference type="CDD" id="cd14264">
    <property type="entry name" value="DAGK_IM"/>
    <property type="match status" value="1"/>
</dbReference>
<dbReference type="InterPro" id="IPR000829">
    <property type="entry name" value="DAGK"/>
</dbReference>
<evidence type="ECO:0000256" key="3">
    <source>
        <dbReference type="ARBA" id="ARBA00005967"/>
    </source>
</evidence>
<dbReference type="EMBL" id="CP140153">
    <property type="protein sequence ID" value="WQH15587.1"/>
    <property type="molecule type" value="Genomic_DNA"/>
</dbReference>
<keyword evidence="10 21" id="KW-0812">Transmembrane</keyword>
<evidence type="ECO:0000256" key="6">
    <source>
        <dbReference type="ARBA" id="ARBA00022475"/>
    </source>
</evidence>
<evidence type="ECO:0000256" key="5">
    <source>
        <dbReference type="ARBA" id="ARBA00017575"/>
    </source>
</evidence>
<evidence type="ECO:0000256" key="7">
    <source>
        <dbReference type="ARBA" id="ARBA00022516"/>
    </source>
</evidence>
<evidence type="ECO:0000256" key="2">
    <source>
        <dbReference type="ARBA" id="ARBA00004429"/>
    </source>
</evidence>